<dbReference type="AlphaFoldDB" id="A0A7T8GQK7"/>
<keyword evidence="2" id="KW-1185">Reference proteome</keyword>
<sequence length="63" mass="7080">MLPHADSGALLDSLLRTFRKVLSLFLLWPPLPGDLLVPKPDCLACWMRRTVLSLMPTILAMSF</sequence>
<proteinExistence type="predicted"/>
<dbReference type="EMBL" id="CP045904">
    <property type="protein sequence ID" value="QQP35867.1"/>
    <property type="molecule type" value="Genomic_DNA"/>
</dbReference>
<evidence type="ECO:0000313" key="2">
    <source>
        <dbReference type="Proteomes" id="UP000595437"/>
    </source>
</evidence>
<evidence type="ECO:0000313" key="1">
    <source>
        <dbReference type="EMBL" id="QQP35867.1"/>
    </source>
</evidence>
<reference evidence="2" key="1">
    <citation type="submission" date="2021-01" db="EMBL/GenBank/DDBJ databases">
        <title>Caligus Genome Assembly.</title>
        <authorList>
            <person name="Gallardo-Escarate C."/>
        </authorList>
    </citation>
    <scope>NUCLEOTIDE SEQUENCE [LARGE SCALE GENOMIC DNA]</scope>
</reference>
<organism evidence="1 2">
    <name type="scientific">Caligus rogercresseyi</name>
    <name type="common">Sea louse</name>
    <dbReference type="NCBI Taxonomy" id="217165"/>
    <lineage>
        <taxon>Eukaryota</taxon>
        <taxon>Metazoa</taxon>
        <taxon>Ecdysozoa</taxon>
        <taxon>Arthropoda</taxon>
        <taxon>Crustacea</taxon>
        <taxon>Multicrustacea</taxon>
        <taxon>Hexanauplia</taxon>
        <taxon>Copepoda</taxon>
        <taxon>Siphonostomatoida</taxon>
        <taxon>Caligidae</taxon>
        <taxon>Caligus</taxon>
    </lineage>
</organism>
<dbReference type="Proteomes" id="UP000595437">
    <property type="component" value="Chromosome 15"/>
</dbReference>
<gene>
    <name evidence="1" type="ORF">FKW44_020793</name>
</gene>
<name>A0A7T8GQK7_CALRO</name>
<accession>A0A7T8GQK7</accession>
<protein>
    <submittedName>
        <fullName evidence="1">Uncharacterized protein</fullName>
    </submittedName>
</protein>